<protein>
    <submittedName>
        <fullName evidence="1">Uncharacterized protein</fullName>
    </submittedName>
</protein>
<organism evidence="1 2">
    <name type="scientific">Adhaeribacter rhizoryzae</name>
    <dbReference type="NCBI Taxonomy" id="2607907"/>
    <lineage>
        <taxon>Bacteria</taxon>
        <taxon>Pseudomonadati</taxon>
        <taxon>Bacteroidota</taxon>
        <taxon>Cytophagia</taxon>
        <taxon>Cytophagales</taxon>
        <taxon>Hymenobacteraceae</taxon>
        <taxon>Adhaeribacter</taxon>
    </lineage>
</organism>
<proteinExistence type="predicted"/>
<keyword evidence="2" id="KW-1185">Reference proteome</keyword>
<dbReference type="Proteomes" id="UP000323426">
    <property type="component" value="Unassembled WGS sequence"/>
</dbReference>
<dbReference type="AlphaFoldDB" id="A0A5M6D085"/>
<evidence type="ECO:0000313" key="1">
    <source>
        <dbReference type="EMBL" id="KAA5538959.1"/>
    </source>
</evidence>
<comment type="caution">
    <text evidence="1">The sequence shown here is derived from an EMBL/GenBank/DDBJ whole genome shotgun (WGS) entry which is preliminary data.</text>
</comment>
<accession>A0A5M6D085</accession>
<sequence length="226" mass="25559">MKYNITINSANTLESVPDYWSDRDYVNLLLKFNYPDAESAAKDTLEELLLMAITDYEPNEAAAIILEYKLADKLNEGQLSQISNDMLLDKISEEYPDISLHAPLFHINQLLYKAFNGKFPNAKATQINLSINSLDQAEEPDFTKENILHLLDKGLTDSNLIKRLFSEQMAGSKPFPEAESILWELEAAGNSDYKILTSDYWLSKSDIETGEFEGELQKATSSVEMT</sequence>
<gene>
    <name evidence="1" type="ORF">F0145_25380</name>
</gene>
<dbReference type="EMBL" id="VWSF01000037">
    <property type="protein sequence ID" value="KAA5538959.1"/>
    <property type="molecule type" value="Genomic_DNA"/>
</dbReference>
<name>A0A5M6D085_9BACT</name>
<evidence type="ECO:0000313" key="2">
    <source>
        <dbReference type="Proteomes" id="UP000323426"/>
    </source>
</evidence>
<reference evidence="1 2" key="1">
    <citation type="submission" date="2019-09" db="EMBL/GenBank/DDBJ databases">
        <title>Genome sequence and assembly of Adhaeribacter sp.</title>
        <authorList>
            <person name="Chhetri G."/>
        </authorList>
    </citation>
    <scope>NUCLEOTIDE SEQUENCE [LARGE SCALE GENOMIC DNA]</scope>
    <source>
        <strain evidence="1 2">DK36</strain>
    </source>
</reference>
<dbReference type="RefSeq" id="WP_150093392.1">
    <property type="nucleotide sequence ID" value="NZ_VWSF01000037.1"/>
</dbReference>